<dbReference type="Gene3D" id="3.50.50.60">
    <property type="entry name" value="FAD/NAD(P)-binding domain"/>
    <property type="match status" value="2"/>
</dbReference>
<comment type="similarity">
    <text evidence="4 12">Belongs to the GMC oxidoreductase family.</text>
</comment>
<dbReference type="GO" id="GO:0046577">
    <property type="term" value="F:long-chain-alcohol oxidase activity"/>
    <property type="evidence" value="ECO:0007669"/>
    <property type="project" value="UniProtKB-EC"/>
</dbReference>
<evidence type="ECO:0000256" key="11">
    <source>
        <dbReference type="ARBA" id="ARBA00023136"/>
    </source>
</evidence>
<feature type="domain" description="Glucose-methanol-choline oxidoreductase N-terminal" evidence="14">
    <location>
        <begin position="264"/>
        <end position="475"/>
    </location>
</feature>
<protein>
    <recommendedName>
        <fullName evidence="5 12">Long-chain-alcohol oxidase</fullName>
        <ecNumber evidence="5 12">1.1.3.20</ecNumber>
    </recommendedName>
</protein>
<dbReference type="Pfam" id="PF05199">
    <property type="entry name" value="GMC_oxred_C"/>
    <property type="match status" value="1"/>
</dbReference>
<evidence type="ECO:0000256" key="4">
    <source>
        <dbReference type="ARBA" id="ARBA00010790"/>
    </source>
</evidence>
<dbReference type="OrthoDB" id="269227at2759"/>
<dbReference type="Pfam" id="PF00732">
    <property type="entry name" value="GMC_oxred_N"/>
    <property type="match status" value="1"/>
</dbReference>
<evidence type="ECO:0000259" key="14">
    <source>
        <dbReference type="Pfam" id="PF00732"/>
    </source>
</evidence>
<comment type="catalytic activity">
    <reaction evidence="1 12">
        <text>a long-chain primary fatty alcohol + O2 = a long-chain fatty aldehyde + H2O2</text>
        <dbReference type="Rhea" id="RHEA:22756"/>
        <dbReference type="ChEBI" id="CHEBI:15379"/>
        <dbReference type="ChEBI" id="CHEBI:16240"/>
        <dbReference type="ChEBI" id="CHEBI:17176"/>
        <dbReference type="ChEBI" id="CHEBI:77396"/>
        <dbReference type="EC" id="1.1.3.20"/>
    </reaction>
</comment>
<evidence type="ECO:0000259" key="15">
    <source>
        <dbReference type="Pfam" id="PF05199"/>
    </source>
</evidence>
<organism evidence="16 17">
    <name type="scientific">Chytriomyces confervae</name>
    <dbReference type="NCBI Taxonomy" id="246404"/>
    <lineage>
        <taxon>Eukaryota</taxon>
        <taxon>Fungi</taxon>
        <taxon>Fungi incertae sedis</taxon>
        <taxon>Chytridiomycota</taxon>
        <taxon>Chytridiomycota incertae sedis</taxon>
        <taxon>Chytridiomycetes</taxon>
        <taxon>Chytridiales</taxon>
        <taxon>Chytriomycetaceae</taxon>
        <taxon>Chytriomyces</taxon>
    </lineage>
</organism>
<comment type="caution">
    <text evidence="16">The sequence shown here is derived from an EMBL/GenBank/DDBJ whole genome shotgun (WGS) entry which is preliminary data.</text>
</comment>
<dbReference type="EMBL" id="QEAP01000517">
    <property type="protein sequence ID" value="TPX64950.1"/>
    <property type="molecule type" value="Genomic_DNA"/>
</dbReference>
<evidence type="ECO:0000256" key="13">
    <source>
        <dbReference type="PIRSR" id="PIRSR028937-1"/>
    </source>
</evidence>
<dbReference type="EC" id="1.1.3.20" evidence="5 12"/>
<dbReference type="GO" id="GO:0016020">
    <property type="term" value="C:membrane"/>
    <property type="evidence" value="ECO:0007669"/>
    <property type="project" value="UniProtKB-SubCell"/>
</dbReference>
<dbReference type="InterPro" id="IPR000172">
    <property type="entry name" value="GMC_OxRdtase_N"/>
</dbReference>
<reference evidence="16 17" key="1">
    <citation type="journal article" date="2019" name="Sci. Rep.">
        <title>Comparative genomics of chytrid fungi reveal insights into the obligate biotrophic and pathogenic lifestyle of Synchytrium endobioticum.</title>
        <authorList>
            <person name="van de Vossenberg B.T.L.H."/>
            <person name="Warris S."/>
            <person name="Nguyen H.D.T."/>
            <person name="van Gent-Pelzer M.P.E."/>
            <person name="Joly D.L."/>
            <person name="van de Geest H.C."/>
            <person name="Bonants P.J.M."/>
            <person name="Smith D.S."/>
            <person name="Levesque C.A."/>
            <person name="van der Lee T.A.J."/>
        </authorList>
    </citation>
    <scope>NUCLEOTIDE SEQUENCE [LARGE SCALE GENOMIC DNA]</scope>
    <source>
        <strain evidence="16 17">CBS 675.73</strain>
    </source>
</reference>
<evidence type="ECO:0000256" key="8">
    <source>
        <dbReference type="ARBA" id="ARBA00022827"/>
    </source>
</evidence>
<dbReference type="InterPro" id="IPR036188">
    <property type="entry name" value="FAD/NAD-bd_sf"/>
</dbReference>
<evidence type="ECO:0000256" key="2">
    <source>
        <dbReference type="ARBA" id="ARBA00003842"/>
    </source>
</evidence>
<proteinExistence type="inferred from homology"/>
<evidence type="ECO:0000256" key="1">
    <source>
        <dbReference type="ARBA" id="ARBA00000920"/>
    </source>
</evidence>
<accession>A0A507ENX1</accession>
<feature type="active site" description="Proton acceptor" evidence="13">
    <location>
        <position position="654"/>
    </location>
</feature>
<evidence type="ECO:0000313" key="16">
    <source>
        <dbReference type="EMBL" id="TPX64950.1"/>
    </source>
</evidence>
<keyword evidence="10 12" id="KW-0560">Oxidoreductase</keyword>
<sequence>MSLKHLPSLDEAIAATGLNDTHVNVLRAMLDALLPPADDTRALAAAANSTAPVHALESFATTTPSQMDAVNVMLPVLAVTKPAQVHSQLRTMLWLLSTGPGTFLLTGYTKPFPDLSPPEKETAMLMLANSRIADLRTVFHSLKVTVALSCLGRSLKLDPVQGSIAFQGTNPFWEAMNYPGMPTEKPLPENYDHVWSPTFLDINTLANGAKTFTIETDAVVIGSGCGGGVVAAELAKAGHRVLVLEKGKHRKWSDFTSNEMESMFSLFEQGGSVQSDDGAITVLAGSTFGGGSYVNWSCSLRPPHKVREEWATKHNLPHFTSKAFSDSIDAICARNGVTDQGIEHNVPNQILLEGAKRLGYPSGVLPQNIGTNDHKCGFCHMGCPYAEKQGTHVTWLQDAAEHGAQFIQECKVNRITHKNGIATGVRATLTALGIELIVKAKTVVSSCGSLNTPLLLTRSGLKNANIGRNLRLHPVVPVQAYFPDREIKPYFGPIMTAISNVLEDRTGSGYGARLEIPIMHPAFFGAFSKYRSSSEWRRMLLQFNHRAMMIVLTRDEDSVSRVYEDTDNLMHLDFSLGSKDATVLTEGVVASTKVFLAAGAAEVDPGMHGLEALVLDEQDLATGDAVNCAKAVEYYKKIRETGIVATKTHIGCAHQMGSCRMGASPAAGAVDPEGQSWEVKGLYVADASLFPTASGVNPMITTLSVAHSVAQFIKKNLSAGQSKL</sequence>
<comment type="function">
    <text evidence="2">Long-chain fatty alcohol oxidase involved in the omega-oxidation pathway of lipid degradation.</text>
</comment>
<dbReference type="SUPFAM" id="SSF51905">
    <property type="entry name" value="FAD/NAD(P)-binding domain"/>
    <property type="match status" value="1"/>
</dbReference>
<dbReference type="Pfam" id="PF13450">
    <property type="entry name" value="NAD_binding_8"/>
    <property type="match status" value="1"/>
</dbReference>
<evidence type="ECO:0000256" key="12">
    <source>
        <dbReference type="PIRNR" id="PIRNR028937"/>
    </source>
</evidence>
<comment type="subcellular location">
    <subcellularLocation>
        <location evidence="3">Membrane</location>
    </subcellularLocation>
</comment>
<evidence type="ECO:0000256" key="7">
    <source>
        <dbReference type="ARBA" id="ARBA00022692"/>
    </source>
</evidence>
<dbReference type="Proteomes" id="UP000320333">
    <property type="component" value="Unassembled WGS sequence"/>
</dbReference>
<dbReference type="PANTHER" id="PTHR46056">
    <property type="entry name" value="LONG-CHAIN-ALCOHOL OXIDASE"/>
    <property type="match status" value="1"/>
</dbReference>
<evidence type="ECO:0000256" key="10">
    <source>
        <dbReference type="ARBA" id="ARBA00023002"/>
    </source>
</evidence>
<keyword evidence="17" id="KW-1185">Reference proteome</keyword>
<dbReference type="STRING" id="246404.A0A507ENX1"/>
<gene>
    <name evidence="16" type="ORF">CcCBS67573_g08271</name>
</gene>
<dbReference type="InterPro" id="IPR007867">
    <property type="entry name" value="GMC_OxRtase_C"/>
</dbReference>
<evidence type="ECO:0000313" key="17">
    <source>
        <dbReference type="Proteomes" id="UP000320333"/>
    </source>
</evidence>
<name>A0A507ENX1_9FUNG</name>
<dbReference type="InterPro" id="IPR012400">
    <property type="entry name" value="Long_Oxdase"/>
</dbReference>
<evidence type="ECO:0000256" key="5">
    <source>
        <dbReference type="ARBA" id="ARBA00013125"/>
    </source>
</evidence>
<evidence type="ECO:0000256" key="3">
    <source>
        <dbReference type="ARBA" id="ARBA00004370"/>
    </source>
</evidence>
<keyword evidence="9" id="KW-1133">Transmembrane helix</keyword>
<evidence type="ECO:0000256" key="9">
    <source>
        <dbReference type="ARBA" id="ARBA00022989"/>
    </source>
</evidence>
<keyword evidence="8" id="KW-0274">FAD</keyword>
<dbReference type="PIRSF" id="PIRSF028937">
    <property type="entry name" value="Lg_Ch_AO"/>
    <property type="match status" value="1"/>
</dbReference>
<keyword evidence="11" id="KW-0472">Membrane</keyword>
<dbReference type="GO" id="GO:0050660">
    <property type="term" value="F:flavin adenine dinucleotide binding"/>
    <property type="evidence" value="ECO:0007669"/>
    <property type="project" value="InterPro"/>
</dbReference>
<dbReference type="AlphaFoldDB" id="A0A507ENX1"/>
<feature type="domain" description="Glucose-methanol-choline oxidoreductase C-terminal" evidence="15">
    <location>
        <begin position="570"/>
        <end position="706"/>
    </location>
</feature>
<keyword evidence="7" id="KW-0812">Transmembrane</keyword>
<evidence type="ECO:0000256" key="6">
    <source>
        <dbReference type="ARBA" id="ARBA00022630"/>
    </source>
</evidence>
<keyword evidence="6" id="KW-0285">Flavoprotein</keyword>
<dbReference type="PANTHER" id="PTHR46056:SF12">
    <property type="entry name" value="LONG-CHAIN-ALCOHOL OXIDASE"/>
    <property type="match status" value="1"/>
</dbReference>